<evidence type="ECO:0000256" key="1">
    <source>
        <dbReference type="SAM" id="SignalP"/>
    </source>
</evidence>
<feature type="signal peptide" evidence="1">
    <location>
        <begin position="1"/>
        <end position="37"/>
    </location>
</feature>
<feature type="chain" id="PRO_5011532820" evidence="1">
    <location>
        <begin position="38"/>
        <end position="143"/>
    </location>
</feature>
<dbReference type="AlphaFoldDB" id="A0A1I4G5B8"/>
<keyword evidence="1" id="KW-0732">Signal</keyword>
<gene>
    <name evidence="3" type="ORF">SAMN04488004_111118</name>
</gene>
<name>A0A1I4G5B8_9RHOB</name>
<reference evidence="3 4" key="1">
    <citation type="submission" date="2016-10" db="EMBL/GenBank/DDBJ databases">
        <authorList>
            <person name="de Groot N.N."/>
        </authorList>
    </citation>
    <scope>NUCLEOTIDE SEQUENCE [LARGE SCALE GENOMIC DNA]</scope>
    <source>
        <strain evidence="3 4">DSM 16199</strain>
    </source>
</reference>
<dbReference type="PROSITE" id="PS51549">
    <property type="entry name" value="DM13"/>
    <property type="match status" value="1"/>
</dbReference>
<proteinExistence type="predicted"/>
<dbReference type="InterPro" id="IPR019545">
    <property type="entry name" value="DM13_domain"/>
</dbReference>
<dbReference type="EMBL" id="FOTF01000011">
    <property type="protein sequence ID" value="SFL25282.1"/>
    <property type="molecule type" value="Genomic_DNA"/>
</dbReference>
<evidence type="ECO:0000313" key="3">
    <source>
        <dbReference type="EMBL" id="SFL25282.1"/>
    </source>
</evidence>
<evidence type="ECO:0000313" key="4">
    <source>
        <dbReference type="Proteomes" id="UP000199550"/>
    </source>
</evidence>
<dbReference type="STRING" id="195913.SAMN04488004_111118"/>
<protein>
    <submittedName>
        <fullName evidence="3">Electron transfer DM13</fullName>
    </submittedName>
</protein>
<sequence length="143" mass="14762">MKLPNQSKEFTMKSLFTTAAAATFLAVAALTPTLSSAEEVAVTGTFTGANNHITTGGVTVVKTEGGGAIVILDTDFSLDGAPDPSVGFGKDGEYVKASDLGDLVNFGGLQAYVVPASVNVDDFNEVYIWCDEFSVSLGVASLK</sequence>
<accession>A0A1I4G5B8</accession>
<dbReference type="RefSeq" id="WP_245754221.1">
    <property type="nucleotide sequence ID" value="NZ_CAXIDI010000007.1"/>
</dbReference>
<dbReference type="GeneID" id="97889811"/>
<evidence type="ECO:0000259" key="2">
    <source>
        <dbReference type="PROSITE" id="PS51549"/>
    </source>
</evidence>
<feature type="domain" description="DM13" evidence="2">
    <location>
        <begin position="44"/>
        <end position="143"/>
    </location>
</feature>
<organism evidence="3 4">
    <name type="scientific">Loktanella salsilacus</name>
    <dbReference type="NCBI Taxonomy" id="195913"/>
    <lineage>
        <taxon>Bacteria</taxon>
        <taxon>Pseudomonadati</taxon>
        <taxon>Pseudomonadota</taxon>
        <taxon>Alphaproteobacteria</taxon>
        <taxon>Rhodobacterales</taxon>
        <taxon>Roseobacteraceae</taxon>
        <taxon>Loktanella</taxon>
    </lineage>
</organism>
<dbReference type="Proteomes" id="UP000199550">
    <property type="component" value="Unassembled WGS sequence"/>
</dbReference>
<dbReference type="Pfam" id="PF10517">
    <property type="entry name" value="DM13"/>
    <property type="match status" value="1"/>
</dbReference>
<keyword evidence="4" id="KW-1185">Reference proteome</keyword>